<dbReference type="Proteomes" id="UP000251960">
    <property type="component" value="Chromosome 1"/>
</dbReference>
<name>A0A317Y7I3_MAIZE</name>
<dbReference type="GO" id="GO:0017111">
    <property type="term" value="F:ribonucleoside triphosphate phosphatase activity"/>
    <property type="evidence" value="ECO:0007669"/>
    <property type="project" value="InterPro"/>
</dbReference>
<keyword evidence="3" id="KW-0067">ATP-binding</keyword>
<protein>
    <submittedName>
        <fullName evidence="4">Cancer-related nucleoside-triphosphatase</fullName>
    </submittedName>
</protein>
<dbReference type="InterPro" id="IPR027417">
    <property type="entry name" value="P-loop_NTPase"/>
</dbReference>
<evidence type="ECO:0000256" key="1">
    <source>
        <dbReference type="ARBA" id="ARBA00022741"/>
    </source>
</evidence>
<dbReference type="ExpressionAtlas" id="A0A317Y7I3">
    <property type="expression patterns" value="baseline and differential"/>
</dbReference>
<reference evidence="4" key="1">
    <citation type="journal article" date="2018" name="Nat. Genet.">
        <title>Extensive intraspecific gene order and gene structural variations between Mo17 and other maize genomes.</title>
        <authorList>
            <person name="Sun S."/>
            <person name="Zhou Y."/>
            <person name="Chen J."/>
            <person name="Shi J."/>
            <person name="Zhao H."/>
            <person name="Zhao H."/>
            <person name="Song W."/>
            <person name="Zhang M."/>
            <person name="Cui Y."/>
            <person name="Dong X."/>
            <person name="Liu H."/>
            <person name="Ma X."/>
            <person name="Jiao Y."/>
            <person name="Wang B."/>
            <person name="Wei X."/>
            <person name="Stein J.C."/>
            <person name="Glaubitz J.C."/>
            <person name="Lu F."/>
            <person name="Yu G."/>
            <person name="Liang C."/>
            <person name="Fengler K."/>
            <person name="Li B."/>
            <person name="Rafalski A."/>
            <person name="Schnable P.S."/>
            <person name="Ware D.H."/>
            <person name="Buckler E.S."/>
            <person name="Lai J."/>
        </authorList>
    </citation>
    <scope>NUCLEOTIDE SEQUENCE [LARGE SCALE GENOMIC DNA]</scope>
    <source>
        <tissue evidence="4">Seedling</tissue>
    </source>
</reference>
<organism evidence="4">
    <name type="scientific">Zea mays</name>
    <name type="common">Maize</name>
    <dbReference type="NCBI Taxonomy" id="4577"/>
    <lineage>
        <taxon>Eukaryota</taxon>
        <taxon>Viridiplantae</taxon>
        <taxon>Streptophyta</taxon>
        <taxon>Embryophyta</taxon>
        <taxon>Tracheophyta</taxon>
        <taxon>Spermatophyta</taxon>
        <taxon>Magnoliopsida</taxon>
        <taxon>Liliopsida</taxon>
        <taxon>Poales</taxon>
        <taxon>Poaceae</taxon>
        <taxon>PACMAD clade</taxon>
        <taxon>Panicoideae</taxon>
        <taxon>Andropogonodae</taxon>
        <taxon>Andropogoneae</taxon>
        <taxon>Tripsacinae</taxon>
        <taxon>Zea</taxon>
    </lineage>
</organism>
<dbReference type="GO" id="GO:0005524">
    <property type="term" value="F:ATP binding"/>
    <property type="evidence" value="ECO:0007669"/>
    <property type="project" value="UniProtKB-KW"/>
</dbReference>
<evidence type="ECO:0000313" key="4">
    <source>
        <dbReference type="EMBL" id="PWZ53642.1"/>
    </source>
</evidence>
<dbReference type="PANTHER" id="PTHR43146:SF1">
    <property type="entry name" value="CANCER-RELATED NUCLEOSIDE-TRIPHOSPHATASE"/>
    <property type="match status" value="1"/>
</dbReference>
<dbReference type="Gene3D" id="3.40.50.300">
    <property type="entry name" value="P-loop containing nucleotide triphosphate hydrolases"/>
    <property type="match status" value="1"/>
</dbReference>
<dbReference type="SUPFAM" id="SSF52540">
    <property type="entry name" value="P-loop containing nucleoside triphosphate hydrolases"/>
    <property type="match status" value="1"/>
</dbReference>
<comment type="caution">
    <text evidence="4">The sequence shown here is derived from an EMBL/GenBank/DDBJ whole genome shotgun (WGS) entry which is preliminary data.</text>
</comment>
<evidence type="ECO:0000256" key="2">
    <source>
        <dbReference type="ARBA" id="ARBA00022801"/>
    </source>
</evidence>
<gene>
    <name evidence="4" type="primary">NTPCR</name>
    <name evidence="4" type="ORF">Zm00014a_004069</name>
</gene>
<sequence>MCAFEHHNSLSIGYVALKKSQNSLERRCRRLPRRTMAAVPSRFLLVTGPPGVGKTTLVMRVFETLRGSHPNLNIRGFYTREVREGGERIGFEVVTLDGRTGPLSSCKVSRERMRHNEGIFQPSRKIRPEGIEPGSWMFDEFKNFCNLDILTHTIAFWFFCSPESVRWPTVGKYKVDVASLESLAVPELQVKEETDLFIIDEVGKMELFSSAFFPAVMRVIESNIPVLATIPIPRQGRDIPGVARLRNHPGAAVFTLDTGNRDTMRDTICSQLRSLLQKR</sequence>
<proteinExistence type="predicted"/>
<dbReference type="InterPro" id="IPR004948">
    <property type="entry name" value="Nuc-triphosphatase_THEP1"/>
</dbReference>
<dbReference type="AlphaFoldDB" id="A0A317Y7I3"/>
<accession>A0A317Y7I3</accession>
<dbReference type="Pfam" id="PF03266">
    <property type="entry name" value="NTPase_1"/>
    <property type="match status" value="2"/>
</dbReference>
<evidence type="ECO:0000256" key="3">
    <source>
        <dbReference type="ARBA" id="ARBA00022840"/>
    </source>
</evidence>
<dbReference type="PANTHER" id="PTHR43146">
    <property type="entry name" value="CANCER-RELATED NUCLEOSIDE-TRIPHOSPHATASE"/>
    <property type="match status" value="1"/>
</dbReference>
<keyword evidence="2" id="KW-0378">Hydrolase</keyword>
<dbReference type="EMBL" id="NCVQ01000001">
    <property type="protein sequence ID" value="PWZ53642.1"/>
    <property type="molecule type" value="Genomic_DNA"/>
</dbReference>
<keyword evidence="1" id="KW-0547">Nucleotide-binding</keyword>